<feature type="chain" id="PRO_5012473862" description="Hydrophobin" evidence="1">
    <location>
        <begin position="29"/>
        <end position="113"/>
    </location>
</feature>
<evidence type="ECO:0000313" key="2">
    <source>
        <dbReference type="EMBL" id="PGH30429.1"/>
    </source>
</evidence>
<dbReference type="AlphaFoldDB" id="A0A2B7ZB54"/>
<comment type="caution">
    <text evidence="2">The sequence shown here is derived from an EMBL/GenBank/DDBJ whole genome shotgun (WGS) entry which is preliminary data.</text>
</comment>
<gene>
    <name evidence="2" type="ORF">GX50_06803</name>
</gene>
<keyword evidence="3" id="KW-1185">Reference proteome</keyword>
<evidence type="ECO:0000256" key="1">
    <source>
        <dbReference type="SAM" id="SignalP"/>
    </source>
</evidence>
<keyword evidence="1" id="KW-0732">Signal</keyword>
<reference evidence="2 3" key="1">
    <citation type="submission" date="2017-10" db="EMBL/GenBank/DDBJ databases">
        <title>Comparative genomics in systemic dimorphic fungi from Ajellomycetaceae.</title>
        <authorList>
            <person name="Munoz J.F."/>
            <person name="Mcewen J.G."/>
            <person name="Clay O.K."/>
            <person name="Cuomo C.A."/>
        </authorList>
    </citation>
    <scope>NUCLEOTIDE SEQUENCE [LARGE SCALE GENOMIC DNA]</scope>
    <source>
        <strain evidence="2 3">UAMH4076</strain>
    </source>
</reference>
<proteinExistence type="predicted"/>
<protein>
    <recommendedName>
        <fullName evidence="4">Hydrophobin</fullName>
    </recommendedName>
</protein>
<name>A0A2B7ZB54_9EURO</name>
<feature type="signal peptide" evidence="1">
    <location>
        <begin position="1"/>
        <end position="28"/>
    </location>
</feature>
<organism evidence="2 3">
    <name type="scientific">[Emmonsia] crescens</name>
    <dbReference type="NCBI Taxonomy" id="73230"/>
    <lineage>
        <taxon>Eukaryota</taxon>
        <taxon>Fungi</taxon>
        <taxon>Dikarya</taxon>
        <taxon>Ascomycota</taxon>
        <taxon>Pezizomycotina</taxon>
        <taxon>Eurotiomycetes</taxon>
        <taxon>Eurotiomycetidae</taxon>
        <taxon>Onygenales</taxon>
        <taxon>Ajellomycetaceae</taxon>
        <taxon>Emergomyces</taxon>
    </lineage>
</organism>
<sequence length="113" mass="12197">MPADNFRSVTRAVIAVLATAALISSVSGVWTCPSEREPFCCGKYSRVNESSTVLIGIECVDAPRNDNCTNGGPVQCCKPMTPESPKDPHSQPNSTADYYCDSKAVGYSFRLQE</sequence>
<evidence type="ECO:0008006" key="4">
    <source>
        <dbReference type="Google" id="ProtNLM"/>
    </source>
</evidence>
<dbReference type="EMBL" id="PDND01000173">
    <property type="protein sequence ID" value="PGH30429.1"/>
    <property type="molecule type" value="Genomic_DNA"/>
</dbReference>
<dbReference type="VEuPathDB" id="FungiDB:EMCG_09587"/>
<accession>A0A2B7ZB54</accession>
<evidence type="ECO:0000313" key="3">
    <source>
        <dbReference type="Proteomes" id="UP000226031"/>
    </source>
</evidence>
<dbReference type="Proteomes" id="UP000226031">
    <property type="component" value="Unassembled WGS sequence"/>
</dbReference>